<comment type="caution">
    <text evidence="1">The sequence shown here is derived from an EMBL/GenBank/DDBJ whole genome shotgun (WGS) entry which is preliminary data.</text>
</comment>
<gene>
    <name evidence="1" type="ORF">FYJ83_10710</name>
</gene>
<dbReference type="RefSeq" id="WP_154440469.1">
    <property type="nucleotide sequence ID" value="NZ_VUNQ01000021.1"/>
</dbReference>
<reference evidence="1 2" key="1">
    <citation type="submission" date="2019-09" db="EMBL/GenBank/DDBJ databases">
        <title>In-depth cultivation of the pig gut microbiome towards novel bacterial diversity and tailored functional studies.</title>
        <authorList>
            <person name="Wylensek D."/>
            <person name="Hitch T.C.A."/>
            <person name="Clavel T."/>
        </authorList>
    </citation>
    <scope>NUCLEOTIDE SEQUENCE [LARGE SCALE GENOMIC DNA]</scope>
    <source>
        <strain evidence="1 2">WCA3-693-APC-4?</strain>
    </source>
</reference>
<organism evidence="1 2">
    <name type="scientific">Tissierella pigra</name>
    <dbReference type="NCBI Taxonomy" id="2607614"/>
    <lineage>
        <taxon>Bacteria</taxon>
        <taxon>Bacillati</taxon>
        <taxon>Bacillota</taxon>
        <taxon>Tissierellia</taxon>
        <taxon>Tissierellales</taxon>
        <taxon>Tissierellaceae</taxon>
        <taxon>Tissierella</taxon>
    </lineage>
</organism>
<keyword evidence="2" id="KW-1185">Reference proteome</keyword>
<dbReference type="Proteomes" id="UP000469523">
    <property type="component" value="Unassembled WGS sequence"/>
</dbReference>
<dbReference type="AlphaFoldDB" id="A0A6N7XIS6"/>
<evidence type="ECO:0000313" key="1">
    <source>
        <dbReference type="EMBL" id="MSU01939.1"/>
    </source>
</evidence>
<evidence type="ECO:0000313" key="2">
    <source>
        <dbReference type="Proteomes" id="UP000469523"/>
    </source>
</evidence>
<protein>
    <recommendedName>
        <fullName evidence="3">Phage capsid protein</fullName>
    </recommendedName>
</protein>
<sequence>MKITLNNLTSELYNQAHSKEMTFSSYLESLDPTQEGGKLDAFERLMKEAGILTQSIPEKNLFASKVESFYRTNENKVLFPEFVARTLVQSMQEFPLYNYLVAQRTPIDSNVYKASYLDFSDPKNKKATEMRRVTEAADLPVAKLRIGGTAISFYKYGRAVEASYEALRRMDIEMFKRHIDRIGVDAANNKIAEIIEVIKDGDGNGNAAPSHKVKDFDAAATTITRTAWIKFLLKFYPYNCDTIVANEDGLIQILEVLYPKFEVASKMDELLANGLNVKTTLPQGLIANTTLLYSPNIEKINGKEAIYGLNRNNTIEELFEVGSSISEADKFIKNQTELLTVSENSGFRKIFADGARILTIE</sequence>
<name>A0A6N7XIS6_9FIRM</name>
<dbReference type="Pfam" id="PF25209">
    <property type="entry name" value="Phage_capsid_4"/>
    <property type="match status" value="1"/>
</dbReference>
<proteinExistence type="predicted"/>
<evidence type="ECO:0008006" key="3">
    <source>
        <dbReference type="Google" id="ProtNLM"/>
    </source>
</evidence>
<dbReference type="EMBL" id="VUNQ01000021">
    <property type="protein sequence ID" value="MSU01939.1"/>
    <property type="molecule type" value="Genomic_DNA"/>
</dbReference>
<accession>A0A6N7XIS6</accession>